<evidence type="ECO:0000313" key="3">
    <source>
        <dbReference type="Proteomes" id="UP000467841"/>
    </source>
</evidence>
<dbReference type="EMBL" id="CACVBM020001695">
    <property type="protein sequence ID" value="CAA7057509.1"/>
    <property type="molecule type" value="Genomic_DNA"/>
</dbReference>
<name>A0A6D2KW26_9BRAS</name>
<organism evidence="2 3">
    <name type="scientific">Microthlaspi erraticum</name>
    <dbReference type="NCBI Taxonomy" id="1685480"/>
    <lineage>
        <taxon>Eukaryota</taxon>
        <taxon>Viridiplantae</taxon>
        <taxon>Streptophyta</taxon>
        <taxon>Embryophyta</taxon>
        <taxon>Tracheophyta</taxon>
        <taxon>Spermatophyta</taxon>
        <taxon>Magnoliopsida</taxon>
        <taxon>eudicotyledons</taxon>
        <taxon>Gunneridae</taxon>
        <taxon>Pentapetalae</taxon>
        <taxon>rosids</taxon>
        <taxon>malvids</taxon>
        <taxon>Brassicales</taxon>
        <taxon>Brassicaceae</taxon>
        <taxon>Coluteocarpeae</taxon>
        <taxon>Microthlaspi</taxon>
    </lineage>
</organism>
<dbReference type="Proteomes" id="UP000467841">
    <property type="component" value="Unassembled WGS sequence"/>
</dbReference>
<keyword evidence="3" id="KW-1185">Reference proteome</keyword>
<feature type="compositionally biased region" description="Basic and acidic residues" evidence="1">
    <location>
        <begin position="190"/>
        <end position="212"/>
    </location>
</feature>
<dbReference type="AlphaFoldDB" id="A0A6D2KW26"/>
<sequence length="212" mass="23684">MSRSYHHHMSLPQTDNSSNPQALVSNHDSLRFSTGIFAIQILRSLSSSNDEVCVAQFRSRSVVVTGNRIRNRNRDFLRRRFHCTVDRFDERSTERTRGVRMKPHIDAVNMKRVLAIGQNPTRFALLEFREANRTLDRAFGGRGGESKNGKRFYDGLVEAAGGYGTGGGRVGEEDNSSGGATIAVESAEMEAARAEEIPARVEVEKDHENDDE</sequence>
<evidence type="ECO:0000256" key="1">
    <source>
        <dbReference type="SAM" id="MobiDB-lite"/>
    </source>
</evidence>
<protein>
    <submittedName>
        <fullName evidence="2">Uncharacterized protein</fullName>
    </submittedName>
</protein>
<evidence type="ECO:0000313" key="2">
    <source>
        <dbReference type="EMBL" id="CAA7057509.1"/>
    </source>
</evidence>
<proteinExistence type="predicted"/>
<gene>
    <name evidence="2" type="ORF">MERR_LOCUS44745</name>
</gene>
<feature type="region of interest" description="Disordered" evidence="1">
    <location>
        <begin position="188"/>
        <end position="212"/>
    </location>
</feature>
<reference evidence="2" key="1">
    <citation type="submission" date="2020-01" db="EMBL/GenBank/DDBJ databases">
        <authorList>
            <person name="Mishra B."/>
        </authorList>
    </citation>
    <scope>NUCLEOTIDE SEQUENCE [LARGE SCALE GENOMIC DNA]</scope>
</reference>
<accession>A0A6D2KW26</accession>
<feature type="region of interest" description="Disordered" evidence="1">
    <location>
        <begin position="1"/>
        <end position="23"/>
    </location>
</feature>
<comment type="caution">
    <text evidence="2">The sequence shown here is derived from an EMBL/GenBank/DDBJ whole genome shotgun (WGS) entry which is preliminary data.</text>
</comment>
<feature type="compositionally biased region" description="Polar residues" evidence="1">
    <location>
        <begin position="11"/>
        <end position="23"/>
    </location>
</feature>